<dbReference type="GeneID" id="56027540"/>
<sequence>MGSFTIQLGGFVGEMLGYTFMRRAFVAGVCIAFVAPLVGSFLVHRQLAMIGDTLAHAAFAGVAIGLFLSSVLGTVVSPYLAALVVAVVAALLIQILSEHTDVYNDVSMAIVLAGGFALGTVLISLTSGGIAVGINEYLFGSLSTLRRGDVEILVGLTVLVAAVVLLSYRKLLYVTFDESAAHIAGIDVDRMNRLLVVLTALVVVGAMQMMGVILVAAMLVVPVAAATQLARSFKHSLLLAIAAAQVAVLSGTTLSYAHGIAAGGTIVLVAIGVYLVAALVGRIGIPRLG</sequence>
<dbReference type="OrthoDB" id="11310at2157"/>
<keyword evidence="5 6" id="KW-0472">Membrane</keyword>
<evidence type="ECO:0000256" key="2">
    <source>
        <dbReference type="ARBA" id="ARBA00008034"/>
    </source>
</evidence>
<dbReference type="GO" id="GO:0055085">
    <property type="term" value="P:transmembrane transport"/>
    <property type="evidence" value="ECO:0007669"/>
    <property type="project" value="InterPro"/>
</dbReference>
<dbReference type="KEGG" id="halg:HUG10_01865"/>
<protein>
    <submittedName>
        <fullName evidence="7">Metal ABC transporter permease</fullName>
    </submittedName>
</protein>
<reference evidence="7 8" key="1">
    <citation type="submission" date="2020-07" db="EMBL/GenBank/DDBJ databases">
        <title>Gai3-2, isolated from salt lake.</title>
        <authorList>
            <person name="Cui H."/>
            <person name="Shi X."/>
        </authorList>
    </citation>
    <scope>NUCLEOTIDE SEQUENCE [LARGE SCALE GENOMIC DNA]</scope>
    <source>
        <strain evidence="7 8">Gai3-2</strain>
    </source>
</reference>
<gene>
    <name evidence="7" type="ORF">HUG10_01865</name>
</gene>
<dbReference type="SUPFAM" id="SSF81345">
    <property type="entry name" value="ABC transporter involved in vitamin B12 uptake, BtuC"/>
    <property type="match status" value="1"/>
</dbReference>
<feature type="transmembrane region" description="Helical" evidence="6">
    <location>
        <begin position="152"/>
        <end position="173"/>
    </location>
</feature>
<evidence type="ECO:0000313" key="8">
    <source>
        <dbReference type="Proteomes" id="UP000509750"/>
    </source>
</evidence>
<dbReference type="GO" id="GO:0043190">
    <property type="term" value="C:ATP-binding cassette (ABC) transporter complex"/>
    <property type="evidence" value="ECO:0007669"/>
    <property type="project" value="InterPro"/>
</dbReference>
<accession>A0A7D5L2K2</accession>
<proteinExistence type="inferred from homology"/>
<name>A0A7D5L2K2_9EURY</name>
<dbReference type="InterPro" id="IPR001626">
    <property type="entry name" value="ABC_TroCD"/>
</dbReference>
<keyword evidence="3 6" id="KW-0812">Transmembrane</keyword>
<dbReference type="EMBL" id="CP058529">
    <property type="protein sequence ID" value="QLG26363.1"/>
    <property type="molecule type" value="Genomic_DNA"/>
</dbReference>
<keyword evidence="4 6" id="KW-1133">Transmembrane helix</keyword>
<dbReference type="Gene3D" id="1.10.3470.10">
    <property type="entry name" value="ABC transporter involved in vitamin B12 uptake, BtuC"/>
    <property type="match status" value="1"/>
</dbReference>
<feature type="transmembrane region" description="Helical" evidence="6">
    <location>
        <begin position="194"/>
        <end position="225"/>
    </location>
</feature>
<feature type="transmembrane region" description="Helical" evidence="6">
    <location>
        <begin position="264"/>
        <end position="285"/>
    </location>
</feature>
<evidence type="ECO:0000313" key="7">
    <source>
        <dbReference type="EMBL" id="QLG26363.1"/>
    </source>
</evidence>
<feature type="transmembrane region" description="Helical" evidence="6">
    <location>
        <begin position="20"/>
        <end position="42"/>
    </location>
</feature>
<feature type="transmembrane region" description="Helical" evidence="6">
    <location>
        <begin position="237"/>
        <end position="257"/>
    </location>
</feature>
<keyword evidence="8" id="KW-1185">Reference proteome</keyword>
<evidence type="ECO:0000256" key="4">
    <source>
        <dbReference type="ARBA" id="ARBA00022989"/>
    </source>
</evidence>
<evidence type="ECO:0000256" key="1">
    <source>
        <dbReference type="ARBA" id="ARBA00004141"/>
    </source>
</evidence>
<feature type="transmembrane region" description="Helical" evidence="6">
    <location>
        <begin position="54"/>
        <end position="73"/>
    </location>
</feature>
<dbReference type="PANTHER" id="PTHR30477:SF0">
    <property type="entry name" value="METAL TRANSPORT SYSTEM MEMBRANE PROTEIN TM_0125-RELATED"/>
    <property type="match status" value="1"/>
</dbReference>
<feature type="transmembrane region" description="Helical" evidence="6">
    <location>
        <begin position="109"/>
        <end position="132"/>
    </location>
</feature>
<evidence type="ECO:0000256" key="3">
    <source>
        <dbReference type="ARBA" id="ARBA00022692"/>
    </source>
</evidence>
<dbReference type="Pfam" id="PF00950">
    <property type="entry name" value="ABC-3"/>
    <property type="match status" value="1"/>
</dbReference>
<dbReference type="PANTHER" id="PTHR30477">
    <property type="entry name" value="ABC-TRANSPORTER METAL-BINDING PROTEIN"/>
    <property type="match status" value="1"/>
</dbReference>
<evidence type="ECO:0000256" key="6">
    <source>
        <dbReference type="SAM" id="Phobius"/>
    </source>
</evidence>
<evidence type="ECO:0000256" key="5">
    <source>
        <dbReference type="ARBA" id="ARBA00023136"/>
    </source>
</evidence>
<comment type="subcellular location">
    <subcellularLocation>
        <location evidence="1">Membrane</location>
        <topology evidence="1">Multi-pass membrane protein</topology>
    </subcellularLocation>
</comment>
<feature type="transmembrane region" description="Helical" evidence="6">
    <location>
        <begin position="79"/>
        <end position="97"/>
    </location>
</feature>
<dbReference type="InterPro" id="IPR037294">
    <property type="entry name" value="ABC_BtuC-like"/>
</dbReference>
<dbReference type="AlphaFoldDB" id="A0A7D5L2K2"/>
<comment type="similarity">
    <text evidence="2">Belongs to the ABC-3 integral membrane protein family.</text>
</comment>
<dbReference type="Proteomes" id="UP000509750">
    <property type="component" value="Chromosome"/>
</dbReference>
<organism evidence="7 8">
    <name type="scientific">Halorarum halophilum</name>
    <dbReference type="NCBI Taxonomy" id="2743090"/>
    <lineage>
        <taxon>Archaea</taxon>
        <taxon>Methanobacteriati</taxon>
        <taxon>Methanobacteriota</taxon>
        <taxon>Stenosarchaea group</taxon>
        <taxon>Halobacteria</taxon>
        <taxon>Halobacteriales</taxon>
        <taxon>Haloferacaceae</taxon>
        <taxon>Halorarum</taxon>
    </lineage>
</organism>
<dbReference type="RefSeq" id="WP_179167938.1">
    <property type="nucleotide sequence ID" value="NZ_CP058529.1"/>
</dbReference>